<protein>
    <submittedName>
        <fullName evidence="7">NlpC/P60 family protein</fullName>
    </submittedName>
</protein>
<evidence type="ECO:0000313" key="7">
    <source>
        <dbReference type="EMBL" id="WFD10868.1"/>
    </source>
</evidence>
<dbReference type="PANTHER" id="PTHR47053">
    <property type="entry name" value="MUREIN DD-ENDOPEPTIDASE MEPH-RELATED"/>
    <property type="match status" value="1"/>
</dbReference>
<keyword evidence="4" id="KW-0788">Thiol protease</keyword>
<organism evidence="7 8">
    <name type="scientific">Tepidibacter hydrothermalis</name>
    <dbReference type="NCBI Taxonomy" id="3036126"/>
    <lineage>
        <taxon>Bacteria</taxon>
        <taxon>Bacillati</taxon>
        <taxon>Bacillota</taxon>
        <taxon>Clostridia</taxon>
        <taxon>Peptostreptococcales</taxon>
        <taxon>Peptostreptococcaceae</taxon>
        <taxon>Tepidibacter</taxon>
    </lineage>
</organism>
<keyword evidence="5" id="KW-0812">Transmembrane</keyword>
<keyword evidence="8" id="KW-1185">Reference proteome</keyword>
<dbReference type="EMBL" id="CP120733">
    <property type="protein sequence ID" value="WFD10868.1"/>
    <property type="molecule type" value="Genomic_DNA"/>
</dbReference>
<dbReference type="RefSeq" id="WP_277732834.1">
    <property type="nucleotide sequence ID" value="NZ_CP120733.1"/>
</dbReference>
<dbReference type="InterPro" id="IPR038765">
    <property type="entry name" value="Papain-like_cys_pep_sf"/>
</dbReference>
<evidence type="ECO:0000256" key="5">
    <source>
        <dbReference type="SAM" id="Phobius"/>
    </source>
</evidence>
<name>A0ABY8ED62_9FIRM</name>
<evidence type="ECO:0000256" key="1">
    <source>
        <dbReference type="ARBA" id="ARBA00007074"/>
    </source>
</evidence>
<comment type="similarity">
    <text evidence="1">Belongs to the peptidase C40 family.</text>
</comment>
<dbReference type="Proteomes" id="UP001222800">
    <property type="component" value="Chromosome"/>
</dbReference>
<evidence type="ECO:0000256" key="3">
    <source>
        <dbReference type="ARBA" id="ARBA00022801"/>
    </source>
</evidence>
<keyword evidence="5" id="KW-1133">Transmembrane helix</keyword>
<dbReference type="SUPFAM" id="SSF54001">
    <property type="entry name" value="Cysteine proteinases"/>
    <property type="match status" value="1"/>
</dbReference>
<feature type="domain" description="NlpC/P60" evidence="6">
    <location>
        <begin position="248"/>
        <end position="411"/>
    </location>
</feature>
<keyword evidence="2" id="KW-0645">Protease</keyword>
<dbReference type="PANTHER" id="PTHR47053:SF1">
    <property type="entry name" value="MUREIN DD-ENDOPEPTIDASE MEPH-RELATED"/>
    <property type="match status" value="1"/>
</dbReference>
<gene>
    <name evidence="7" type="ORF">P4S50_01985</name>
</gene>
<dbReference type="PROSITE" id="PS51935">
    <property type="entry name" value="NLPC_P60"/>
    <property type="match status" value="1"/>
</dbReference>
<dbReference type="InterPro" id="IPR051202">
    <property type="entry name" value="Peptidase_C40"/>
</dbReference>
<dbReference type="Pfam" id="PF00877">
    <property type="entry name" value="NLPC_P60"/>
    <property type="match status" value="1"/>
</dbReference>
<evidence type="ECO:0000256" key="2">
    <source>
        <dbReference type="ARBA" id="ARBA00022670"/>
    </source>
</evidence>
<evidence type="ECO:0000313" key="8">
    <source>
        <dbReference type="Proteomes" id="UP001222800"/>
    </source>
</evidence>
<proteinExistence type="inferred from homology"/>
<evidence type="ECO:0000256" key="4">
    <source>
        <dbReference type="ARBA" id="ARBA00022807"/>
    </source>
</evidence>
<sequence>MAINPATLKAITKVATTAVSDERARRVILIACLLPFIMILLVLSSPFAIFFSMTSDGTNVDAISISDTMDSLKKQFEEKIREEKEDDTVDEVRTVIMGSEDNNIIDNSADILIAYSVKYNVTNKNAEQMAVLTEEQINKLENVFWDMNTITSKIETITEKKTYITTNEKGKRITKTKTINKNIKTIYIDCLSAEEIALAYHFNQKQQRVIEEMKKSGIVAFVGNNTGMLTLNKEQITEIKEFLPGNLSIEREKIVKTACSIVGKVNYFWGGKSSSIGWDNRWGKQMTVTSKGSPTTGTKRPFGLDCSGYVTWVFINMGIPVGTINETIGQGTTQQWNLSNSMPESLALPGDLAFLAVPGTRKVNHIGIVVGKDKKGRILVAHCASGANNVVVTTAESVGFMYYRRPAVLME</sequence>
<reference evidence="7 8" key="1">
    <citation type="submission" date="2023-03" db="EMBL/GenBank/DDBJ databases">
        <title>Complete genome sequence of Tepidibacter sp. SWIR-1, isolated from a deep-sea hydrothermal vent.</title>
        <authorList>
            <person name="Li X."/>
        </authorList>
    </citation>
    <scope>NUCLEOTIDE SEQUENCE [LARGE SCALE GENOMIC DNA]</scope>
    <source>
        <strain evidence="7 8">SWIR-1</strain>
    </source>
</reference>
<accession>A0ABY8ED62</accession>
<dbReference type="Gene3D" id="3.90.1720.10">
    <property type="entry name" value="endopeptidase domain like (from Nostoc punctiforme)"/>
    <property type="match status" value="1"/>
</dbReference>
<keyword evidence="5" id="KW-0472">Membrane</keyword>
<keyword evidence="3" id="KW-0378">Hydrolase</keyword>
<feature type="transmembrane region" description="Helical" evidence="5">
    <location>
        <begin position="27"/>
        <end position="51"/>
    </location>
</feature>
<evidence type="ECO:0000259" key="6">
    <source>
        <dbReference type="PROSITE" id="PS51935"/>
    </source>
</evidence>
<dbReference type="InterPro" id="IPR000064">
    <property type="entry name" value="NLP_P60_dom"/>
</dbReference>